<feature type="transmembrane region" description="Helical" evidence="4">
    <location>
        <begin position="15"/>
        <end position="33"/>
    </location>
</feature>
<protein>
    <submittedName>
        <fullName evidence="6">Efflux RND transporter periplasmic adaptor subunit</fullName>
    </submittedName>
</protein>
<proteinExistence type="inferred from homology"/>
<feature type="domain" description="Multidrug resistance protein MdtA-like C-terminal permuted SH3" evidence="5">
    <location>
        <begin position="346"/>
        <end position="404"/>
    </location>
</feature>
<dbReference type="Gene3D" id="2.40.50.100">
    <property type="match status" value="1"/>
</dbReference>
<dbReference type="OrthoDB" id="1957187at2"/>
<name>A0A3S4Y947_9SPHI</name>
<dbReference type="Gene3D" id="1.10.287.470">
    <property type="entry name" value="Helix hairpin bin"/>
    <property type="match status" value="1"/>
</dbReference>
<dbReference type="Gene3D" id="2.40.30.170">
    <property type="match status" value="1"/>
</dbReference>
<dbReference type="InterPro" id="IPR050465">
    <property type="entry name" value="UPF0194_transport"/>
</dbReference>
<dbReference type="InterPro" id="IPR006143">
    <property type="entry name" value="RND_pump_MFP"/>
</dbReference>
<evidence type="ECO:0000256" key="4">
    <source>
        <dbReference type="SAM" id="Phobius"/>
    </source>
</evidence>
<dbReference type="NCBIfam" id="TIGR01730">
    <property type="entry name" value="RND_mfp"/>
    <property type="match status" value="1"/>
</dbReference>
<keyword evidence="3" id="KW-0175">Coiled coil</keyword>
<dbReference type="Pfam" id="PF25967">
    <property type="entry name" value="RND-MFP_C"/>
    <property type="match status" value="1"/>
</dbReference>
<dbReference type="Proteomes" id="UP000286701">
    <property type="component" value="Unassembled WGS sequence"/>
</dbReference>
<dbReference type="PANTHER" id="PTHR32347">
    <property type="entry name" value="EFFLUX SYSTEM COMPONENT YKNX-RELATED"/>
    <property type="match status" value="1"/>
</dbReference>
<evidence type="ECO:0000256" key="1">
    <source>
        <dbReference type="ARBA" id="ARBA00004196"/>
    </source>
</evidence>
<evidence type="ECO:0000313" key="6">
    <source>
        <dbReference type="EMBL" id="RWY50118.1"/>
    </source>
</evidence>
<keyword evidence="7" id="KW-1185">Reference proteome</keyword>
<evidence type="ECO:0000313" key="7">
    <source>
        <dbReference type="Proteomes" id="UP000286701"/>
    </source>
</evidence>
<keyword evidence="4" id="KW-0812">Transmembrane</keyword>
<dbReference type="RefSeq" id="WP_128534848.1">
    <property type="nucleotide sequence ID" value="NZ_SBIW01000007.1"/>
</dbReference>
<dbReference type="GO" id="GO:0022857">
    <property type="term" value="F:transmembrane transporter activity"/>
    <property type="evidence" value="ECO:0007669"/>
    <property type="project" value="InterPro"/>
</dbReference>
<evidence type="ECO:0000256" key="3">
    <source>
        <dbReference type="ARBA" id="ARBA00023054"/>
    </source>
</evidence>
<comment type="subcellular location">
    <subcellularLocation>
        <location evidence="1">Cell envelope</location>
    </subcellularLocation>
</comment>
<comment type="similarity">
    <text evidence="2">Belongs to the membrane fusion protein (MFP) (TC 8.A.1) family.</text>
</comment>
<dbReference type="InterPro" id="IPR058627">
    <property type="entry name" value="MdtA-like_C"/>
</dbReference>
<accession>A0A3S4Y947</accession>
<dbReference type="Gene3D" id="2.40.420.20">
    <property type="match status" value="1"/>
</dbReference>
<evidence type="ECO:0000256" key="2">
    <source>
        <dbReference type="ARBA" id="ARBA00009477"/>
    </source>
</evidence>
<dbReference type="EMBL" id="SBIW01000007">
    <property type="protein sequence ID" value="RWY50118.1"/>
    <property type="molecule type" value="Genomic_DNA"/>
</dbReference>
<gene>
    <name evidence="6" type="ORF">EPL05_15280</name>
</gene>
<keyword evidence="4" id="KW-1133">Transmembrane helix</keyword>
<keyword evidence="4" id="KW-0472">Membrane</keyword>
<organism evidence="6 7">
    <name type="scientific">Mucilaginibacter gilvus</name>
    <dbReference type="NCBI Taxonomy" id="2305909"/>
    <lineage>
        <taxon>Bacteria</taxon>
        <taxon>Pseudomonadati</taxon>
        <taxon>Bacteroidota</taxon>
        <taxon>Sphingobacteriia</taxon>
        <taxon>Sphingobacteriales</taxon>
        <taxon>Sphingobacteriaceae</taxon>
        <taxon>Mucilaginibacter</taxon>
    </lineage>
</organism>
<dbReference type="GO" id="GO:0016020">
    <property type="term" value="C:membrane"/>
    <property type="evidence" value="ECO:0007669"/>
    <property type="project" value="InterPro"/>
</dbReference>
<reference evidence="6 7" key="1">
    <citation type="submission" date="2019-01" db="EMBL/GenBank/DDBJ databases">
        <title>Mucilaginibacter antarcticum sp. nov., isolated from antarctic soil.</title>
        <authorList>
            <person name="Yan Y.-Q."/>
            <person name="Du Z.-J."/>
        </authorList>
    </citation>
    <scope>NUCLEOTIDE SEQUENCE [LARGE SCALE GENOMIC DNA]</scope>
    <source>
        <strain evidence="6 7">F01003</strain>
    </source>
</reference>
<sequence length="419" mass="47025">MDRVIQKKTWGTKRLVTIAGITAAVLFGGWMIISTASSKSKLNVDTERITVSEIKKGPFQEFIPVNGVVMPLTTIYLDAVEGGRVEEKYVEDGANLKKGDPIIKLANTDLELNLANQETAVYAAQTQMQISHNSAQQNTITKLNQMADVDNAYKEAERVYLLDKRLLDQKAIGLQEYKAAENAYAYQVRRKKLTTQILKQDTSLTKQEADQAREQYAHMKSTLELMRKKVADLTVRAPIDGQLTSMDAEVGQNKNKGEHLGQIDAQNGFKVRVDVEEHYLSRIYTGLMGDFSFANKTYKLVIKKVFTQVTSGRFQVDMQFVGEVPKGIRKGQTLQIRLSLSDETTALLVPKGGFFQQTGGNWIFKVSDDGKTAYKVDIQIGRQNPDYYEVLQGLKPGDKVVTSSYENYTDIQELVLKKP</sequence>
<dbReference type="GO" id="GO:0030313">
    <property type="term" value="C:cell envelope"/>
    <property type="evidence" value="ECO:0007669"/>
    <property type="project" value="UniProtKB-SubCell"/>
</dbReference>
<dbReference type="PANTHER" id="PTHR32347:SF23">
    <property type="entry name" value="BLL5650 PROTEIN"/>
    <property type="match status" value="1"/>
</dbReference>
<comment type="caution">
    <text evidence="6">The sequence shown here is derived from an EMBL/GenBank/DDBJ whole genome shotgun (WGS) entry which is preliminary data.</text>
</comment>
<dbReference type="AlphaFoldDB" id="A0A3S4Y947"/>
<dbReference type="SUPFAM" id="SSF111369">
    <property type="entry name" value="HlyD-like secretion proteins"/>
    <property type="match status" value="1"/>
</dbReference>
<evidence type="ECO:0000259" key="5">
    <source>
        <dbReference type="Pfam" id="PF25967"/>
    </source>
</evidence>